<evidence type="ECO:0000313" key="2">
    <source>
        <dbReference type="Proteomes" id="UP000243333"/>
    </source>
</evidence>
<dbReference type="AlphaFoldDB" id="A0A1G7PCE3"/>
<protein>
    <submittedName>
        <fullName evidence="1">Uncharacterized protein</fullName>
    </submittedName>
</protein>
<dbReference type="STRING" id="1123285.SAMN05660235_02909"/>
<organism evidence="1 2">
    <name type="scientific">Sporolituus thermophilus DSM 23256</name>
    <dbReference type="NCBI Taxonomy" id="1123285"/>
    <lineage>
        <taxon>Bacteria</taxon>
        <taxon>Bacillati</taxon>
        <taxon>Bacillota</taxon>
        <taxon>Negativicutes</taxon>
        <taxon>Selenomonadales</taxon>
        <taxon>Sporomusaceae</taxon>
        <taxon>Sporolituus</taxon>
    </lineage>
</organism>
<sequence>MPEQWETCTITYETVREVKGIFPKESVRFVAQAAGPRGEYIAAKSKTFALGAFNLYGPNEKKKEHAAALKAVVEELVKDGWEQVPEKGQPWFNLKFRRQVEG</sequence>
<dbReference type="EMBL" id="FNBU01000035">
    <property type="protein sequence ID" value="SDF83953.1"/>
    <property type="molecule type" value="Genomic_DNA"/>
</dbReference>
<proteinExistence type="predicted"/>
<name>A0A1G7PCE3_9FIRM</name>
<accession>A0A1G7PCE3</accession>
<keyword evidence="2" id="KW-1185">Reference proteome</keyword>
<gene>
    <name evidence="1" type="ORF">SAMN05660235_02909</name>
</gene>
<dbReference type="Proteomes" id="UP000243333">
    <property type="component" value="Unassembled WGS sequence"/>
</dbReference>
<evidence type="ECO:0000313" key="1">
    <source>
        <dbReference type="EMBL" id="SDF83953.1"/>
    </source>
</evidence>
<dbReference type="RefSeq" id="WP_093692079.1">
    <property type="nucleotide sequence ID" value="NZ_FNBU01000035.1"/>
</dbReference>
<reference evidence="2" key="1">
    <citation type="submission" date="2016-10" db="EMBL/GenBank/DDBJ databases">
        <authorList>
            <person name="Varghese N."/>
            <person name="Submissions S."/>
        </authorList>
    </citation>
    <scope>NUCLEOTIDE SEQUENCE [LARGE SCALE GENOMIC DNA]</scope>
    <source>
        <strain evidence="2">DSM 23256</strain>
    </source>
</reference>
<dbReference type="OrthoDB" id="1684902at2"/>